<keyword evidence="2" id="KW-1185">Reference proteome</keyword>
<name>A0ABN8TVC4_9VIBR</name>
<gene>
    <name evidence="1" type="ORF">VAE063_980011</name>
</gene>
<organism evidence="1 2">
    <name type="scientific">Vibrio aestuarianus</name>
    <dbReference type="NCBI Taxonomy" id="28171"/>
    <lineage>
        <taxon>Bacteria</taxon>
        <taxon>Pseudomonadati</taxon>
        <taxon>Pseudomonadota</taxon>
        <taxon>Gammaproteobacteria</taxon>
        <taxon>Vibrionales</taxon>
        <taxon>Vibrionaceae</taxon>
        <taxon>Vibrio</taxon>
    </lineage>
</organism>
<reference evidence="1" key="1">
    <citation type="submission" date="2022-06" db="EMBL/GenBank/DDBJ databases">
        <authorList>
            <person name="Goudenege D."/>
            <person name="Le Roux F."/>
        </authorList>
    </citation>
    <scope>NUCLEOTIDE SEQUENCE</scope>
    <source>
        <strain evidence="1">12-063</strain>
    </source>
</reference>
<proteinExistence type="predicted"/>
<protein>
    <submittedName>
        <fullName evidence="1">Uncharacterized protein</fullName>
    </submittedName>
</protein>
<accession>A0ABN8TVC4</accession>
<dbReference type="Proteomes" id="UP001152658">
    <property type="component" value="Unassembled WGS sequence"/>
</dbReference>
<dbReference type="EMBL" id="CALYLK010000139">
    <property type="protein sequence ID" value="CAH8241394.1"/>
    <property type="molecule type" value="Genomic_DNA"/>
</dbReference>
<evidence type="ECO:0000313" key="1">
    <source>
        <dbReference type="EMBL" id="CAH8241394.1"/>
    </source>
</evidence>
<sequence>MGDQVICAHYTSIFSLGKRLRRPNLSIDTFYQQIALACFHQSLYT</sequence>
<evidence type="ECO:0000313" key="2">
    <source>
        <dbReference type="Proteomes" id="UP001152658"/>
    </source>
</evidence>
<comment type="caution">
    <text evidence="1">The sequence shown here is derived from an EMBL/GenBank/DDBJ whole genome shotgun (WGS) entry which is preliminary data.</text>
</comment>